<protein>
    <submittedName>
        <fullName evidence="1">Uncharacterized protein</fullName>
    </submittedName>
</protein>
<accession>A0A9X2EKY9</accession>
<dbReference type="AlphaFoldDB" id="A0A9X2EKY9"/>
<dbReference type="EMBL" id="JAMSHT010000001">
    <property type="protein sequence ID" value="MCM8557312.1"/>
    <property type="molecule type" value="Genomic_DNA"/>
</dbReference>
<dbReference type="RefSeq" id="WP_252113268.1">
    <property type="nucleotide sequence ID" value="NZ_JAMSHT010000001.1"/>
</dbReference>
<name>A0A9X2EKY9_9SPHN</name>
<dbReference type="Proteomes" id="UP001155128">
    <property type="component" value="Unassembled WGS sequence"/>
</dbReference>
<organism evidence="1 2">
    <name type="scientific">Sphingomicrobium sediminis</name>
    <dbReference type="NCBI Taxonomy" id="2950949"/>
    <lineage>
        <taxon>Bacteria</taxon>
        <taxon>Pseudomonadati</taxon>
        <taxon>Pseudomonadota</taxon>
        <taxon>Alphaproteobacteria</taxon>
        <taxon>Sphingomonadales</taxon>
        <taxon>Sphingomonadaceae</taxon>
        <taxon>Sphingomicrobium</taxon>
    </lineage>
</organism>
<gene>
    <name evidence="1" type="ORF">NDO55_05700</name>
</gene>
<reference evidence="1" key="1">
    <citation type="submission" date="2022-06" db="EMBL/GenBank/DDBJ databases">
        <title>Sphingomicrobium sedimins sp. nov., a marine bacterium isolated from tidal flat.</title>
        <authorList>
            <person name="Kim C.-H."/>
            <person name="Yoo Y."/>
            <person name="Kim J.-J."/>
        </authorList>
    </citation>
    <scope>NUCLEOTIDE SEQUENCE</scope>
    <source>
        <strain evidence="1">GRR-S6-50</strain>
    </source>
</reference>
<comment type="caution">
    <text evidence="1">The sequence shown here is derived from an EMBL/GenBank/DDBJ whole genome shotgun (WGS) entry which is preliminary data.</text>
</comment>
<evidence type="ECO:0000313" key="1">
    <source>
        <dbReference type="EMBL" id="MCM8557312.1"/>
    </source>
</evidence>
<sequence>MMSFPRTGRQPPARQLHVAFGNFFSNFAGFFDGVSLLFESFGFGFVASSFGAFSSFFEDFSVSFILFGDFVTGGIFGRVASGQTQSGGAGNGKNDLLHNKYSPRLKKRSAGSVGFAHIAPTNRTNGGAAPLVPFPEQYVNHLSRWPPILI</sequence>
<evidence type="ECO:0000313" key="2">
    <source>
        <dbReference type="Proteomes" id="UP001155128"/>
    </source>
</evidence>
<proteinExistence type="predicted"/>
<keyword evidence="2" id="KW-1185">Reference proteome</keyword>